<accession>A0A9X4F6G9</accession>
<reference evidence="2" key="1">
    <citation type="submission" date="2022-02" db="EMBL/GenBank/DDBJ databases">
        <title>Emergence and expansion in Europe of a Vibrio aestuarianus clonal complex pathogenic for oysters.</title>
        <authorList>
            <person name="Mesnil A."/>
            <person name="Travers M.-A."/>
        </authorList>
    </citation>
    <scope>NUCLEOTIDE SEQUENCE</scope>
    <source>
        <strain evidence="2">19_064_15T1</strain>
    </source>
</reference>
<protein>
    <submittedName>
        <fullName evidence="2">Uncharacterized protein</fullName>
    </submittedName>
</protein>
<organism evidence="2 3">
    <name type="scientific">Vibrio aestuarianus</name>
    <dbReference type="NCBI Taxonomy" id="28171"/>
    <lineage>
        <taxon>Bacteria</taxon>
        <taxon>Pseudomonadati</taxon>
        <taxon>Pseudomonadota</taxon>
        <taxon>Gammaproteobacteria</taxon>
        <taxon>Vibrionales</taxon>
        <taxon>Vibrionaceae</taxon>
        <taxon>Vibrio</taxon>
    </lineage>
</organism>
<evidence type="ECO:0000256" key="1">
    <source>
        <dbReference type="SAM" id="SignalP"/>
    </source>
</evidence>
<comment type="caution">
    <text evidence="2">The sequence shown here is derived from an EMBL/GenBank/DDBJ whole genome shotgun (WGS) entry which is preliminary data.</text>
</comment>
<evidence type="ECO:0000313" key="2">
    <source>
        <dbReference type="EMBL" id="MDE1345729.1"/>
    </source>
</evidence>
<sequence length="118" mass="13114">MNKITLVFISLLSISFSINSYALDATKDGDWISMGVPSYFHVGTQGLFYVNGPAGSTQHGSCAGVKPHYFRMDMGAPHFYAMYSWMLHMSKENKPVDCVVKSGCGTNQVWVEYCRGEL</sequence>
<proteinExistence type="predicted"/>
<evidence type="ECO:0000313" key="3">
    <source>
        <dbReference type="Proteomes" id="UP001140978"/>
    </source>
</evidence>
<dbReference type="EMBL" id="JAKNAX010000009">
    <property type="protein sequence ID" value="MDE1345729.1"/>
    <property type="molecule type" value="Genomic_DNA"/>
</dbReference>
<feature type="signal peptide" evidence="1">
    <location>
        <begin position="1"/>
        <end position="22"/>
    </location>
</feature>
<dbReference type="RefSeq" id="WP_053309551.1">
    <property type="nucleotide sequence ID" value="NZ_JAKNAX010000009.1"/>
</dbReference>
<name>A0A9X4F6G9_9VIBR</name>
<dbReference type="AlphaFoldDB" id="A0A9X4F6G9"/>
<dbReference type="Proteomes" id="UP001140978">
    <property type="component" value="Unassembled WGS sequence"/>
</dbReference>
<feature type="chain" id="PRO_5040831577" evidence="1">
    <location>
        <begin position="23"/>
        <end position="118"/>
    </location>
</feature>
<gene>
    <name evidence="2" type="ORF">L9X51_04670</name>
</gene>
<keyword evidence="1" id="KW-0732">Signal</keyword>